<reference evidence="1 2" key="1">
    <citation type="journal article" date="2011" name="Stand. Genomic Sci.">
        <title>Complete genome sequence of the gliding freshwater bacterium Fluviicola taffensis type strain (RW262).</title>
        <authorList>
            <person name="Woyke T."/>
            <person name="Chertkov O."/>
            <person name="Lapidus A."/>
            <person name="Nolan M."/>
            <person name="Lucas S."/>
            <person name="Del Rio T.G."/>
            <person name="Tice H."/>
            <person name="Cheng J.F."/>
            <person name="Tapia R."/>
            <person name="Han C."/>
            <person name="Goodwin L."/>
            <person name="Pitluck S."/>
            <person name="Liolios K."/>
            <person name="Pagani I."/>
            <person name="Ivanova N."/>
            <person name="Huntemann M."/>
            <person name="Mavromatis K."/>
            <person name="Mikhailova N."/>
            <person name="Pati A."/>
            <person name="Chen A."/>
            <person name="Palaniappan K."/>
            <person name="Land M."/>
            <person name="Hauser L."/>
            <person name="Brambilla E.M."/>
            <person name="Rohde M."/>
            <person name="Mwirichia R."/>
            <person name="Sikorski J."/>
            <person name="Tindall B.J."/>
            <person name="Goker M."/>
            <person name="Bristow J."/>
            <person name="Eisen J.A."/>
            <person name="Markowitz V."/>
            <person name="Hugenholtz P."/>
            <person name="Klenk H.P."/>
            <person name="Kyrpides N.C."/>
        </authorList>
    </citation>
    <scope>NUCLEOTIDE SEQUENCE [LARGE SCALE GENOMIC DNA]</scope>
    <source>
        <strain evidence="2">DSM 16823 / RW262 / RW262</strain>
    </source>
</reference>
<proteinExistence type="predicted"/>
<organism evidence="1 2">
    <name type="scientific">Fluviicola taffensis (strain DSM 16823 / NCIMB 13979 / RW262)</name>
    <dbReference type="NCBI Taxonomy" id="755732"/>
    <lineage>
        <taxon>Bacteria</taxon>
        <taxon>Pseudomonadati</taxon>
        <taxon>Bacteroidota</taxon>
        <taxon>Flavobacteriia</taxon>
        <taxon>Flavobacteriales</taxon>
        <taxon>Crocinitomicaceae</taxon>
        <taxon>Fluviicola</taxon>
    </lineage>
</organism>
<reference evidence="2" key="2">
    <citation type="submission" date="2011-02" db="EMBL/GenBank/DDBJ databases">
        <title>The complete genome of Fluviicola taffensis DSM 16823.</title>
        <authorList>
            <consortium name="US DOE Joint Genome Institute (JGI-PGF)"/>
            <person name="Lucas S."/>
            <person name="Copeland A."/>
            <person name="Lapidus A."/>
            <person name="Bruce D."/>
            <person name="Goodwin L."/>
            <person name="Pitluck S."/>
            <person name="Kyrpides N."/>
            <person name="Mavromatis K."/>
            <person name="Ivanova N."/>
            <person name="Mikhailova N."/>
            <person name="Pagani I."/>
            <person name="Chertkov O."/>
            <person name="Detter J.C."/>
            <person name="Han C."/>
            <person name="Tapia R."/>
            <person name="Land M."/>
            <person name="Hauser L."/>
            <person name="Markowitz V."/>
            <person name="Cheng J.-F."/>
            <person name="Hugenholtz P."/>
            <person name="Woyke T."/>
            <person name="Wu D."/>
            <person name="Tindall B."/>
            <person name="Pomrenke H.G."/>
            <person name="Brambilla E."/>
            <person name="Klenk H.-P."/>
            <person name="Eisen J.A."/>
        </authorList>
    </citation>
    <scope>NUCLEOTIDE SEQUENCE [LARGE SCALE GENOMIC DNA]</scope>
    <source>
        <strain evidence="2">DSM 16823 / RW262 / RW262</strain>
    </source>
</reference>
<dbReference type="OrthoDB" id="5464673at2"/>
<dbReference type="AlphaFoldDB" id="F2IEK8"/>
<keyword evidence="2" id="KW-1185">Reference proteome</keyword>
<gene>
    <name evidence="1" type="ordered locus">Fluta_2562</name>
</gene>
<name>F2IEK8_FLUTR</name>
<sequence length="618" mass="72020">MKYIFFVFQFILITAAFSQSNRTYFLDYVEKDTVFMEWNLKVLGDKTEIRTYFDSPFASFDGVAIPAFRDVYYDELNNGVEVTWQDGLNWDILQVLQKNGTETKAAFYDVRLRKYWTPWMSQKLDQFYHINFNNETHLFVFVDENGFLNYVSSNGQYHPVTTSYSNIRPASGNFLIVTKKEGEEYLAELKDSTIVERFPISSYSTSSEYGDPFYISIGTNSAFQNSFHVFKKGNGKFGIFTTEGKLIDLDADTLVSGDYQQLVKYYRGNSIGAVNCFTGVRNESEYLDARFMPLGEAVVRTGPNNEGIIDDRGRAFVTDYLEMNISKKGGYEGISHYSNYETEDGRTLEQAYIPYEYKKLNYTLLTDYHPEYILAQNKSNKWGIIDGLNTTVYPFQYDEIQFLEVGFPFREFEPQGLTRIGKLHGVIDFRNRKELPAVFDEVKFVDEQVFRTRKATKFGMVDYQLNEQLTPIFDELFVEMFFESNWLIHAQKDGKWYNAVFYEGQIPNQNKLLQEAPCDLVINKLGFIKTEKGYDVIDLISHTYIARNASPMDYLDNQFFQLLNNQIIIIDSKGKNLYKESFTNIHFDVGNPYEITSSKNGVKWTYYTLKKDKRTFVY</sequence>
<dbReference type="KEGG" id="fte:Fluta_2562"/>
<evidence type="ECO:0000313" key="1">
    <source>
        <dbReference type="EMBL" id="AEA44547.1"/>
    </source>
</evidence>
<dbReference type="RefSeq" id="WP_013687317.1">
    <property type="nucleotide sequence ID" value="NC_015321.1"/>
</dbReference>
<evidence type="ECO:0008006" key="3">
    <source>
        <dbReference type="Google" id="ProtNLM"/>
    </source>
</evidence>
<evidence type="ECO:0000313" key="2">
    <source>
        <dbReference type="Proteomes" id="UP000007463"/>
    </source>
</evidence>
<dbReference type="EMBL" id="CP002542">
    <property type="protein sequence ID" value="AEA44547.1"/>
    <property type="molecule type" value="Genomic_DNA"/>
</dbReference>
<dbReference type="HOGENOM" id="CLU_441951_0_0_10"/>
<protein>
    <recommendedName>
        <fullName evidence="3">KWG Leptospira repeat protein</fullName>
    </recommendedName>
</protein>
<dbReference type="Proteomes" id="UP000007463">
    <property type="component" value="Chromosome"/>
</dbReference>
<accession>F2IEK8</accession>